<evidence type="ECO:0000256" key="12">
    <source>
        <dbReference type="RuleBase" id="RU000489"/>
    </source>
</evidence>
<dbReference type="FunFam" id="3.10.50.10:FF:000004">
    <property type="entry name" value="Chitinase 5"/>
    <property type="match status" value="1"/>
</dbReference>
<dbReference type="InterPro" id="IPR050314">
    <property type="entry name" value="Glycosyl_Hydrlase_18"/>
</dbReference>
<dbReference type="PANTHER" id="PTHR11177">
    <property type="entry name" value="CHITINASE"/>
    <property type="match status" value="1"/>
</dbReference>
<proteinExistence type="inferred from homology"/>
<dbReference type="Proteomes" id="UP001153714">
    <property type="component" value="Chromosome 4"/>
</dbReference>
<dbReference type="InterPro" id="IPR029070">
    <property type="entry name" value="Chitinase_insertion_sf"/>
</dbReference>
<dbReference type="GO" id="GO:0008061">
    <property type="term" value="F:chitin binding"/>
    <property type="evidence" value="ECO:0007669"/>
    <property type="project" value="UniProtKB-KW"/>
</dbReference>
<comment type="similarity">
    <text evidence="2">Belongs to the glycosyl hydrolase 18 family. Chitinase class II subfamily.</text>
</comment>
<reference evidence="14" key="2">
    <citation type="submission" date="2022-10" db="EMBL/GenBank/DDBJ databases">
        <authorList>
            <consortium name="ENA_rothamsted_submissions"/>
            <consortium name="culmorum"/>
            <person name="King R."/>
        </authorList>
    </citation>
    <scope>NUCLEOTIDE SEQUENCE</scope>
</reference>
<dbReference type="InterPro" id="IPR017853">
    <property type="entry name" value="GH"/>
</dbReference>
<dbReference type="GO" id="GO:0006032">
    <property type="term" value="P:chitin catabolic process"/>
    <property type="evidence" value="ECO:0007669"/>
    <property type="project" value="UniProtKB-KW"/>
</dbReference>
<evidence type="ECO:0000313" key="14">
    <source>
        <dbReference type="EMBL" id="CAG9792356.1"/>
    </source>
</evidence>
<evidence type="ECO:0000256" key="6">
    <source>
        <dbReference type="ARBA" id="ARBA00022801"/>
    </source>
</evidence>
<evidence type="ECO:0000256" key="10">
    <source>
        <dbReference type="ARBA" id="ARBA00023295"/>
    </source>
</evidence>
<keyword evidence="10 12" id="KW-0326">Glycosidase</keyword>
<dbReference type="SUPFAM" id="SSF51445">
    <property type="entry name" value="(Trans)glycosidases"/>
    <property type="match status" value="1"/>
</dbReference>
<keyword evidence="15" id="KW-1185">Reference proteome</keyword>
<evidence type="ECO:0000256" key="3">
    <source>
        <dbReference type="ARBA" id="ARBA00012729"/>
    </source>
</evidence>
<evidence type="ECO:0000313" key="15">
    <source>
        <dbReference type="Proteomes" id="UP001153714"/>
    </source>
</evidence>
<dbReference type="GO" id="GO:0008843">
    <property type="term" value="F:endochitinase activity"/>
    <property type="evidence" value="ECO:0007669"/>
    <property type="project" value="UniProtKB-EC"/>
</dbReference>
<accession>A0A9N9R9L7</accession>
<dbReference type="PROSITE" id="PS01095">
    <property type="entry name" value="GH18_1"/>
    <property type="match status" value="1"/>
</dbReference>
<dbReference type="InterPro" id="IPR011583">
    <property type="entry name" value="Chitinase_II/V-like_cat"/>
</dbReference>
<organism evidence="14 15">
    <name type="scientific">Diatraea saccharalis</name>
    <name type="common">sugarcane borer</name>
    <dbReference type="NCBI Taxonomy" id="40085"/>
    <lineage>
        <taxon>Eukaryota</taxon>
        <taxon>Metazoa</taxon>
        <taxon>Ecdysozoa</taxon>
        <taxon>Arthropoda</taxon>
        <taxon>Hexapoda</taxon>
        <taxon>Insecta</taxon>
        <taxon>Pterygota</taxon>
        <taxon>Neoptera</taxon>
        <taxon>Endopterygota</taxon>
        <taxon>Lepidoptera</taxon>
        <taxon>Glossata</taxon>
        <taxon>Ditrysia</taxon>
        <taxon>Pyraloidea</taxon>
        <taxon>Crambidae</taxon>
        <taxon>Crambinae</taxon>
        <taxon>Diatraea</taxon>
    </lineage>
</organism>
<evidence type="ECO:0000256" key="2">
    <source>
        <dbReference type="ARBA" id="ARBA00009121"/>
    </source>
</evidence>
<dbReference type="EMBL" id="OU893335">
    <property type="protein sequence ID" value="CAG9792356.1"/>
    <property type="molecule type" value="Genomic_DNA"/>
</dbReference>
<dbReference type="GO" id="GO:0005576">
    <property type="term" value="C:extracellular region"/>
    <property type="evidence" value="ECO:0007669"/>
    <property type="project" value="TreeGrafter"/>
</dbReference>
<dbReference type="Gene3D" id="3.20.20.80">
    <property type="entry name" value="Glycosidases"/>
    <property type="match status" value="1"/>
</dbReference>
<dbReference type="InterPro" id="IPR001223">
    <property type="entry name" value="Glyco_hydro18_cat"/>
</dbReference>
<feature type="domain" description="GH18" evidence="13">
    <location>
        <begin position="1"/>
        <end position="339"/>
    </location>
</feature>
<protein>
    <recommendedName>
        <fullName evidence="3">chitinase</fullName>
        <ecNumber evidence="3">3.2.1.14</ecNumber>
    </recommendedName>
</protein>
<sequence length="375" mass="41911">MYAFAGINTQGIVVSLDPHLDFPENKDNFRKFNDLKKKNPKLKTLLAVGGWNEGSSKYSIMAASPVLRKNFVQSALKTILDYGFDGLDIDWEYPNRRDTVHGKADVDHFTKLLKEIKEEFLKYSLILTAAVSAHKKTASLSYDVQSISKHLDYINLMTYDMYGAWDPLTGHNAPLHKGEGDNGVDRDALFTVDVAVEYWLKSGCPPEKLVLGVPFYGRTFTLKSTNHNGVRAPVTGAGINGPFTVTSGFIGYNEFCSKLHTESWTRRRDNLAKVPYAFRDLHWVSYDDPQSIIDKVEYAYNLNLAGIMIWSIETDDFNDICGRGKFPLLTAINDAMYRYTGVSTTTPSSKPTNYPETTSASTTLALTTTTTGKCL</sequence>
<dbReference type="PROSITE" id="PS51910">
    <property type="entry name" value="GH18_2"/>
    <property type="match status" value="1"/>
</dbReference>
<dbReference type="GO" id="GO:0000272">
    <property type="term" value="P:polysaccharide catabolic process"/>
    <property type="evidence" value="ECO:0007669"/>
    <property type="project" value="UniProtKB-KW"/>
</dbReference>
<dbReference type="SUPFAM" id="SSF54556">
    <property type="entry name" value="Chitinase insertion domain"/>
    <property type="match status" value="1"/>
</dbReference>
<keyword evidence="4" id="KW-0147">Chitin-binding</keyword>
<evidence type="ECO:0000256" key="9">
    <source>
        <dbReference type="ARBA" id="ARBA00023277"/>
    </source>
</evidence>
<name>A0A9N9R9L7_9NEOP</name>
<evidence type="ECO:0000256" key="7">
    <source>
        <dbReference type="ARBA" id="ARBA00023024"/>
    </source>
</evidence>
<dbReference type="PANTHER" id="PTHR11177:SF403">
    <property type="entry name" value="CHITINASE 2-RELATED"/>
    <property type="match status" value="1"/>
</dbReference>
<dbReference type="SMART" id="SM00636">
    <property type="entry name" value="Glyco_18"/>
    <property type="match status" value="1"/>
</dbReference>
<comment type="catalytic activity">
    <reaction evidence="1">
        <text>Random endo-hydrolysis of N-acetyl-beta-D-glucosaminide (1-&gt;4)-beta-linkages in chitin and chitodextrins.</text>
        <dbReference type="EC" id="3.2.1.14"/>
    </reaction>
</comment>
<keyword evidence="8" id="KW-1015">Disulfide bond</keyword>
<reference evidence="14" key="1">
    <citation type="submission" date="2021-12" db="EMBL/GenBank/DDBJ databases">
        <authorList>
            <person name="King R."/>
        </authorList>
    </citation>
    <scope>NUCLEOTIDE SEQUENCE</scope>
</reference>
<gene>
    <name evidence="14" type="ORF">DIATSA_LOCUS9896</name>
</gene>
<dbReference type="Pfam" id="PF00704">
    <property type="entry name" value="Glyco_hydro_18"/>
    <property type="match status" value="1"/>
</dbReference>
<evidence type="ECO:0000256" key="1">
    <source>
        <dbReference type="ARBA" id="ARBA00000822"/>
    </source>
</evidence>
<keyword evidence="7" id="KW-0146">Chitin degradation</keyword>
<dbReference type="EC" id="3.2.1.14" evidence="3"/>
<keyword evidence="11" id="KW-0624">Polysaccharide degradation</keyword>
<evidence type="ECO:0000256" key="5">
    <source>
        <dbReference type="ARBA" id="ARBA00022729"/>
    </source>
</evidence>
<keyword evidence="6 12" id="KW-0378">Hydrolase</keyword>
<dbReference type="Gene3D" id="3.10.50.10">
    <property type="match status" value="1"/>
</dbReference>
<keyword evidence="5" id="KW-0732">Signal</keyword>
<evidence type="ECO:0000256" key="4">
    <source>
        <dbReference type="ARBA" id="ARBA00022669"/>
    </source>
</evidence>
<evidence type="ECO:0000256" key="8">
    <source>
        <dbReference type="ARBA" id="ARBA00023157"/>
    </source>
</evidence>
<evidence type="ECO:0000256" key="11">
    <source>
        <dbReference type="ARBA" id="ARBA00023326"/>
    </source>
</evidence>
<dbReference type="InterPro" id="IPR001579">
    <property type="entry name" value="Glyco_hydro_18_chit_AS"/>
</dbReference>
<dbReference type="AlphaFoldDB" id="A0A9N9R9L7"/>
<evidence type="ECO:0000259" key="13">
    <source>
        <dbReference type="PROSITE" id="PS51910"/>
    </source>
</evidence>
<dbReference type="OrthoDB" id="73875at2759"/>
<keyword evidence="9" id="KW-0119">Carbohydrate metabolism</keyword>